<dbReference type="InterPro" id="IPR014480">
    <property type="entry name" value="Mannan-1_6-alpha_mannosidase"/>
</dbReference>
<sequence>MRCSACIAAVTTAYTAVYAQDRPTTESLIATAAQIAQTIRITFPNPSVALVPGPYYWWQSGIVNDALFTYGSATGDKQYEDLSKNTLYNQATGANDFMMPDAHGNDDQAWWALAALTAAENAVPVPEGSPTFLSMAQNVFNEQKARWDTTTCGGGMKFKINPGEGGYNYKSSIANGLFFQLAARLAKFTGDSDALSWAEKSYDWIVSTGLIDGNFNVYDGTDDSRGCVDLNHDQWSYNGGVFLYGAAVMASQSSDSKWRDRTMGLLNAAQRNFVRNDALFETICEGEGSCNTDQVSFKGILARWIGATAVVFPDVKGPVVALLSGISRQTQAVWNPSLNPMEHYVALEVVDAAVRANGGAAAVYGMIGANNNVAKLARSRSIAGRIAWKL</sequence>
<dbReference type="PANTHER" id="PTHR12145">
    <property type="entry name" value="MANNAN ENDO-1,6-ALPHA-MANNOSIDASE DCW1"/>
    <property type="match status" value="1"/>
</dbReference>
<evidence type="ECO:0000313" key="9">
    <source>
        <dbReference type="Proteomes" id="UP001280581"/>
    </source>
</evidence>
<evidence type="ECO:0000256" key="6">
    <source>
        <dbReference type="ARBA" id="ARBA00023180"/>
    </source>
</evidence>
<dbReference type="InterPro" id="IPR005198">
    <property type="entry name" value="Glyco_hydro_76"/>
</dbReference>
<keyword evidence="4" id="KW-0732">Signal</keyword>
<dbReference type="EMBL" id="WVTA01000002">
    <property type="protein sequence ID" value="KAK3215601.1"/>
    <property type="molecule type" value="Genomic_DNA"/>
</dbReference>
<evidence type="ECO:0000256" key="7">
    <source>
        <dbReference type="ARBA" id="ARBA00023295"/>
    </source>
</evidence>
<keyword evidence="5" id="KW-0378">Hydrolase</keyword>
<keyword evidence="7" id="KW-0326">Glycosidase</keyword>
<dbReference type="GO" id="GO:0016052">
    <property type="term" value="P:carbohydrate catabolic process"/>
    <property type="evidence" value="ECO:0007669"/>
    <property type="project" value="InterPro"/>
</dbReference>
<evidence type="ECO:0000313" key="8">
    <source>
        <dbReference type="EMBL" id="KAK3215601.1"/>
    </source>
</evidence>
<accession>A0AAN6RLM6</accession>
<dbReference type="Proteomes" id="UP001280581">
    <property type="component" value="Unassembled WGS sequence"/>
</dbReference>
<name>A0AAN6RLM6_9PLEO</name>
<comment type="similarity">
    <text evidence="2">Belongs to the glycosyl hydrolase 76 family.</text>
</comment>
<gene>
    <name evidence="8" type="ORF">GRF29_8g544329</name>
</gene>
<dbReference type="GO" id="GO:0009272">
    <property type="term" value="P:fungal-type cell wall biogenesis"/>
    <property type="evidence" value="ECO:0007669"/>
    <property type="project" value="TreeGrafter"/>
</dbReference>
<keyword evidence="6" id="KW-0325">Glycoprotein</keyword>
<evidence type="ECO:0000256" key="2">
    <source>
        <dbReference type="ARBA" id="ARBA00009699"/>
    </source>
</evidence>
<comment type="caution">
    <text evidence="8">The sequence shown here is derived from an EMBL/GenBank/DDBJ whole genome shotgun (WGS) entry which is preliminary data.</text>
</comment>
<protein>
    <recommendedName>
        <fullName evidence="3">mannan endo-1,6-alpha-mannosidase</fullName>
        <ecNumber evidence="3">3.2.1.101</ecNumber>
    </recommendedName>
</protein>
<reference evidence="8 9" key="1">
    <citation type="submission" date="2021-02" db="EMBL/GenBank/DDBJ databases">
        <title>Genome assembly of Pseudopithomyces chartarum.</title>
        <authorList>
            <person name="Jauregui R."/>
            <person name="Singh J."/>
            <person name="Voisey C."/>
        </authorList>
    </citation>
    <scope>NUCLEOTIDE SEQUENCE [LARGE SCALE GENOMIC DNA]</scope>
    <source>
        <strain evidence="8 9">AGR01</strain>
    </source>
</reference>
<dbReference type="Pfam" id="PF03663">
    <property type="entry name" value="Glyco_hydro_76"/>
    <property type="match status" value="1"/>
</dbReference>
<dbReference type="SUPFAM" id="SSF48208">
    <property type="entry name" value="Six-hairpin glycosidases"/>
    <property type="match status" value="1"/>
</dbReference>
<dbReference type="GO" id="GO:0008496">
    <property type="term" value="F:mannan endo-1,6-alpha-mannosidase activity"/>
    <property type="evidence" value="ECO:0007669"/>
    <property type="project" value="UniProtKB-EC"/>
</dbReference>
<evidence type="ECO:0000256" key="1">
    <source>
        <dbReference type="ARBA" id="ARBA00001452"/>
    </source>
</evidence>
<evidence type="ECO:0000256" key="3">
    <source>
        <dbReference type="ARBA" id="ARBA00012350"/>
    </source>
</evidence>
<organism evidence="8 9">
    <name type="scientific">Pseudopithomyces chartarum</name>
    <dbReference type="NCBI Taxonomy" id="1892770"/>
    <lineage>
        <taxon>Eukaryota</taxon>
        <taxon>Fungi</taxon>
        <taxon>Dikarya</taxon>
        <taxon>Ascomycota</taxon>
        <taxon>Pezizomycotina</taxon>
        <taxon>Dothideomycetes</taxon>
        <taxon>Pleosporomycetidae</taxon>
        <taxon>Pleosporales</taxon>
        <taxon>Massarineae</taxon>
        <taxon>Didymosphaeriaceae</taxon>
        <taxon>Pseudopithomyces</taxon>
    </lineage>
</organism>
<dbReference type="InterPro" id="IPR008928">
    <property type="entry name" value="6-hairpin_glycosidase_sf"/>
</dbReference>
<dbReference type="AlphaFoldDB" id="A0AAN6RLM6"/>
<proteinExistence type="inferred from homology"/>
<dbReference type="PANTHER" id="PTHR12145:SF36">
    <property type="entry name" value="MANNAN ENDO-1,6-ALPHA-MANNOSIDASE DCW1"/>
    <property type="match status" value="1"/>
</dbReference>
<dbReference type="EC" id="3.2.1.101" evidence="3"/>
<keyword evidence="9" id="KW-1185">Reference proteome</keyword>
<evidence type="ECO:0000256" key="5">
    <source>
        <dbReference type="ARBA" id="ARBA00022801"/>
    </source>
</evidence>
<comment type="catalytic activity">
    <reaction evidence="1">
        <text>Random hydrolysis of (1-&gt;6)-alpha-D-mannosidic linkages in unbranched (1-&gt;6)-mannans.</text>
        <dbReference type="EC" id="3.2.1.101"/>
    </reaction>
</comment>
<dbReference type="Gene3D" id="1.50.10.20">
    <property type="match status" value="1"/>
</dbReference>
<evidence type="ECO:0000256" key="4">
    <source>
        <dbReference type="ARBA" id="ARBA00022729"/>
    </source>
</evidence>